<dbReference type="EMBL" id="SFAP01000183">
    <property type="protein sequence ID" value="TRV21460.1"/>
    <property type="molecule type" value="Genomic_DNA"/>
</dbReference>
<dbReference type="AlphaFoldDB" id="A0A552LMM2"/>
<comment type="caution">
    <text evidence="1">The sequence shown here is derived from an EMBL/GenBank/DDBJ whole genome shotgun (WGS) entry which is preliminary data.</text>
</comment>
<dbReference type="Gene3D" id="1.20.1170.10">
    <property type="match status" value="1"/>
</dbReference>
<sequence length="356" mass="38536">MLCPDVIAVSEDLAIAYAAIKRLDAFAYSCMNTSIGKLSPDPDWLEPIRNELNLLSIAAAQWQRKKPDIWSSMLTQFTNYSTLFSSTAEESRQIGNDQNAWIELLTQLSNALAVGENLSQASAGQLTLEINNLNNVQTVFSSSVDKAWAALATEEKAMIALATQVTALQDRVNRLEDDLTSGEISSGKSYVQSSVTILYTVATAAEVTVPYLTIASLVFTVGKMAYDVIVVDQEIETAINKIVDLRTNLSEEAQAAAMTKGIIQLINHFENSLARVGRQFPNLGTMWANEKAKVDQAINAIRAGALPKNMLALASMSVAAAGWATLSDFVLKFNQIPTQGKSVNLVTNQPTSPVSP</sequence>
<reference evidence="1 2" key="1">
    <citation type="submission" date="2019-01" db="EMBL/GenBank/DDBJ databases">
        <title>Coherence of Microcystis species and biogeography revealed through population genomics.</title>
        <authorList>
            <person name="Perez-Carrascal O.M."/>
            <person name="Terrat Y."/>
            <person name="Giani A."/>
            <person name="Fortin N."/>
            <person name="Tromas N."/>
            <person name="Shapiro B.J."/>
        </authorList>
    </citation>
    <scope>NUCLEOTIDE SEQUENCE [LARGE SCALE GENOMIC DNA]</scope>
    <source>
        <strain evidence="1">Mw_MB_S_20031200_S109D</strain>
    </source>
</reference>
<name>A0A552LMM2_9CHRO</name>
<dbReference type="Proteomes" id="UP000318616">
    <property type="component" value="Unassembled WGS sequence"/>
</dbReference>
<accession>A0A552LMM2</accession>
<protein>
    <submittedName>
        <fullName evidence="1">Uncharacterized protein</fullName>
    </submittedName>
</protein>
<evidence type="ECO:0000313" key="2">
    <source>
        <dbReference type="Proteomes" id="UP000318616"/>
    </source>
</evidence>
<proteinExistence type="predicted"/>
<organism evidence="1 2">
    <name type="scientific">Microcystis wesenbergii Mw_MB_S_20031200_S109D</name>
    <dbReference type="NCBI Taxonomy" id="2486241"/>
    <lineage>
        <taxon>Bacteria</taxon>
        <taxon>Bacillati</taxon>
        <taxon>Cyanobacteriota</taxon>
        <taxon>Cyanophyceae</taxon>
        <taxon>Oscillatoriophycideae</taxon>
        <taxon>Chroococcales</taxon>
        <taxon>Microcystaceae</taxon>
        <taxon>Microcystis</taxon>
    </lineage>
</organism>
<evidence type="ECO:0000313" key="1">
    <source>
        <dbReference type="EMBL" id="TRV21460.1"/>
    </source>
</evidence>
<gene>
    <name evidence="1" type="ORF">EWV88_15105</name>
</gene>
<dbReference type="SUPFAM" id="SSF58100">
    <property type="entry name" value="Bacterial hemolysins"/>
    <property type="match status" value="1"/>
</dbReference>